<dbReference type="SUPFAM" id="SSF50969">
    <property type="entry name" value="YVTN repeat-like/Quinoprotein amine dehydrogenase"/>
    <property type="match status" value="1"/>
</dbReference>
<proteinExistence type="predicted"/>
<reference evidence="2" key="1">
    <citation type="submission" date="2021-02" db="EMBL/GenBank/DDBJ databases">
        <authorList>
            <person name="Nowell W R."/>
        </authorList>
    </citation>
    <scope>NUCLEOTIDE SEQUENCE</scope>
</reference>
<keyword evidence="1" id="KW-0732">Signal</keyword>
<name>A0A814E0Y1_9BILA</name>
<evidence type="ECO:0000313" key="3">
    <source>
        <dbReference type="Proteomes" id="UP000663891"/>
    </source>
</evidence>
<dbReference type="OrthoDB" id="10029851at2759"/>
<protein>
    <submittedName>
        <fullName evidence="2">Uncharacterized protein</fullName>
    </submittedName>
</protein>
<comment type="caution">
    <text evidence="2">The sequence shown here is derived from an EMBL/GenBank/DDBJ whole genome shotgun (WGS) entry which is preliminary data.</text>
</comment>
<gene>
    <name evidence="2" type="ORF">VCS650_LOCUS12669</name>
</gene>
<dbReference type="EMBL" id="CAJNON010000098">
    <property type="protein sequence ID" value="CAF0962293.1"/>
    <property type="molecule type" value="Genomic_DNA"/>
</dbReference>
<evidence type="ECO:0000256" key="1">
    <source>
        <dbReference type="SAM" id="SignalP"/>
    </source>
</evidence>
<dbReference type="InterPro" id="IPR015943">
    <property type="entry name" value="WD40/YVTN_repeat-like_dom_sf"/>
</dbReference>
<dbReference type="InterPro" id="IPR011044">
    <property type="entry name" value="Quino_amine_DH_bsu"/>
</dbReference>
<organism evidence="2 3">
    <name type="scientific">Adineta steineri</name>
    <dbReference type="NCBI Taxonomy" id="433720"/>
    <lineage>
        <taxon>Eukaryota</taxon>
        <taxon>Metazoa</taxon>
        <taxon>Spiralia</taxon>
        <taxon>Gnathifera</taxon>
        <taxon>Rotifera</taxon>
        <taxon>Eurotatoria</taxon>
        <taxon>Bdelloidea</taxon>
        <taxon>Adinetida</taxon>
        <taxon>Adinetidae</taxon>
        <taxon>Adineta</taxon>
    </lineage>
</organism>
<dbReference type="AlphaFoldDB" id="A0A814E0Y1"/>
<feature type="signal peptide" evidence="1">
    <location>
        <begin position="1"/>
        <end position="20"/>
    </location>
</feature>
<sequence length="853" mass="96398">MWSTLVWSLVFLIMVNDSFSAIHKPIVDTVTMTPSPIPDTEFEQVIAERYLFAPFKNECTAWTVLNNVSYVWQAASLPQYHFQAADGVWLLMQTNTNISNTHQSATGTLQMSYMSLSAKGTVIVLPEIDVNNNASFLVVSHNTSSALAYTAALISPHHVQLILCDRSDATLCRVTRTIAFPSILANTTRITSGVFVEDQGIAGWLYIASDSGLHGLDLSTFMIDSFLNGIKVSVSSLAWSSKRKTVFAGTELKLWIYTYETANRGWRFEHIRGLIDAAITSLVYNDVQDKLWIGQNTGITFLSPAVMSTGKLRWFFSRLAGQISNPGSDIGHLPFANITTLSVSHSTLSDSRVWLGAIHGVMRFDSNDTDQNAWRVFNSPRYMPNRDAIVNVMSLAVLSRPGNATARLGSAAVAVSSKGLSVLRFEMWTLAKKVEHFQAFFNQPDRHEKYGLVSSCRMSSWGDSRTCVKGATNSDALWTAMYVSSQSFRYKVTQDKAVKVAAWKIFETVEVLNKITGISGYPARSFAKRTDFPYAPQWYPSPVYPTLQYQGDTSSDQIAGYEFAFPLVHDLLAETETEKIRAYTLLLNMTTHILTHDWYLVGENHTYTTWGIWNPIFVNDDWGFLDDRGLNSLQILAFLLQTYAYSGDEMFLDGAELLVESYQYDANLINPKMIAVCDEDFSDDQLAYLSDFNLIYAIDTIATTTKLSTVQKARAKLITDNLLEHMRIGLDLTQSGQLNQTRHLFSRPSTFPFDFDCNSLLNDGVWQMQRWPLELINWPQYVIDRLDIQQNFPAYCGDRPQSLQMLPPDERLIHKWSFSVYDLSLFEQDGLSEEDPVAFLISYWAMRYFNLLE</sequence>
<accession>A0A814E0Y1</accession>
<dbReference type="Gene3D" id="2.130.10.10">
    <property type="entry name" value="YVTN repeat-like/Quinoprotein amine dehydrogenase"/>
    <property type="match status" value="1"/>
</dbReference>
<dbReference type="Proteomes" id="UP000663891">
    <property type="component" value="Unassembled WGS sequence"/>
</dbReference>
<feature type="chain" id="PRO_5032832759" evidence="1">
    <location>
        <begin position="21"/>
        <end position="853"/>
    </location>
</feature>
<evidence type="ECO:0000313" key="2">
    <source>
        <dbReference type="EMBL" id="CAF0962293.1"/>
    </source>
</evidence>